<comment type="caution">
    <text evidence="2">The sequence shown here is derived from an EMBL/GenBank/DDBJ whole genome shotgun (WGS) entry which is preliminary data.</text>
</comment>
<keyword evidence="3" id="KW-1185">Reference proteome</keyword>
<protein>
    <submittedName>
        <fullName evidence="2">Uncharacterized protein</fullName>
    </submittedName>
</protein>
<dbReference type="AlphaFoldDB" id="A0A835GV45"/>
<accession>A0A835GV45</accession>
<dbReference type="Proteomes" id="UP000631114">
    <property type="component" value="Unassembled WGS sequence"/>
</dbReference>
<evidence type="ECO:0000313" key="2">
    <source>
        <dbReference type="EMBL" id="KAF9587554.1"/>
    </source>
</evidence>
<proteinExistence type="predicted"/>
<evidence type="ECO:0000256" key="1">
    <source>
        <dbReference type="SAM" id="MobiDB-lite"/>
    </source>
</evidence>
<dbReference type="EMBL" id="JADFTS010000009">
    <property type="protein sequence ID" value="KAF9587554.1"/>
    <property type="molecule type" value="Genomic_DNA"/>
</dbReference>
<organism evidence="2 3">
    <name type="scientific">Coptis chinensis</name>
    <dbReference type="NCBI Taxonomy" id="261450"/>
    <lineage>
        <taxon>Eukaryota</taxon>
        <taxon>Viridiplantae</taxon>
        <taxon>Streptophyta</taxon>
        <taxon>Embryophyta</taxon>
        <taxon>Tracheophyta</taxon>
        <taxon>Spermatophyta</taxon>
        <taxon>Magnoliopsida</taxon>
        <taxon>Ranunculales</taxon>
        <taxon>Ranunculaceae</taxon>
        <taxon>Coptidoideae</taxon>
        <taxon>Coptis</taxon>
    </lineage>
</organism>
<evidence type="ECO:0000313" key="3">
    <source>
        <dbReference type="Proteomes" id="UP000631114"/>
    </source>
</evidence>
<gene>
    <name evidence="2" type="ORF">IFM89_004012</name>
</gene>
<feature type="region of interest" description="Disordered" evidence="1">
    <location>
        <begin position="1"/>
        <end position="39"/>
    </location>
</feature>
<feature type="compositionally biased region" description="Low complexity" evidence="1">
    <location>
        <begin position="27"/>
        <end position="38"/>
    </location>
</feature>
<name>A0A835GV45_9MAGN</name>
<reference evidence="2 3" key="1">
    <citation type="submission" date="2020-10" db="EMBL/GenBank/DDBJ databases">
        <title>The Coptis chinensis genome and diversification of protoberbering-type alkaloids.</title>
        <authorList>
            <person name="Wang B."/>
            <person name="Shu S."/>
            <person name="Song C."/>
            <person name="Liu Y."/>
        </authorList>
    </citation>
    <scope>NUCLEOTIDE SEQUENCE [LARGE SCALE GENOMIC DNA]</scope>
    <source>
        <strain evidence="2">HL-2020</strain>
        <tissue evidence="2">Leaf</tissue>
    </source>
</reference>
<sequence length="84" mass="8976">MSSRRQGGVSRAGRTARLSDIGTNVLAGPAPAQPTPAANDNRLVWVDDMLVSFRQIAKRVTQLERGGQATQVNQNVQGEFAIDG</sequence>